<feature type="domain" description="ABC transporter" evidence="4">
    <location>
        <begin position="7"/>
        <end position="243"/>
    </location>
</feature>
<dbReference type="GO" id="GO:0042941">
    <property type="term" value="P:D-alanine transmembrane transport"/>
    <property type="evidence" value="ECO:0007669"/>
    <property type="project" value="TreeGrafter"/>
</dbReference>
<dbReference type="SUPFAM" id="SSF52540">
    <property type="entry name" value="P-loop containing nucleoside triphosphate hydrolases"/>
    <property type="match status" value="1"/>
</dbReference>
<dbReference type="GO" id="GO:0015192">
    <property type="term" value="F:L-phenylalanine transmembrane transporter activity"/>
    <property type="evidence" value="ECO:0007669"/>
    <property type="project" value="TreeGrafter"/>
</dbReference>
<evidence type="ECO:0000256" key="2">
    <source>
        <dbReference type="ARBA" id="ARBA00022741"/>
    </source>
</evidence>
<dbReference type="GO" id="GO:0005304">
    <property type="term" value="F:L-valine transmembrane transporter activity"/>
    <property type="evidence" value="ECO:0007669"/>
    <property type="project" value="TreeGrafter"/>
</dbReference>
<dbReference type="GO" id="GO:0015188">
    <property type="term" value="F:L-isoleucine transmembrane transporter activity"/>
    <property type="evidence" value="ECO:0007669"/>
    <property type="project" value="TreeGrafter"/>
</dbReference>
<proteinExistence type="predicted"/>
<dbReference type="PROSITE" id="PS50893">
    <property type="entry name" value="ABC_TRANSPORTER_2"/>
    <property type="match status" value="1"/>
</dbReference>
<dbReference type="EMBL" id="CAFABK010000020">
    <property type="protein sequence ID" value="CAB4827893.1"/>
    <property type="molecule type" value="Genomic_DNA"/>
</dbReference>
<dbReference type="InterPro" id="IPR003439">
    <property type="entry name" value="ABC_transporter-like_ATP-bd"/>
</dbReference>
<organism evidence="5">
    <name type="scientific">freshwater metagenome</name>
    <dbReference type="NCBI Taxonomy" id="449393"/>
    <lineage>
        <taxon>unclassified sequences</taxon>
        <taxon>metagenomes</taxon>
        <taxon>ecological metagenomes</taxon>
    </lineage>
</organism>
<dbReference type="InterPro" id="IPR003593">
    <property type="entry name" value="AAA+_ATPase"/>
</dbReference>
<keyword evidence="3" id="KW-0067">ATP-binding</keyword>
<reference evidence="5" key="1">
    <citation type="submission" date="2020-05" db="EMBL/GenBank/DDBJ databases">
        <authorList>
            <person name="Chiriac C."/>
            <person name="Salcher M."/>
            <person name="Ghai R."/>
            <person name="Kavagutti S V."/>
        </authorList>
    </citation>
    <scope>NUCLEOTIDE SEQUENCE</scope>
</reference>
<dbReference type="InterPro" id="IPR051120">
    <property type="entry name" value="ABC_AA/LPS_Transport"/>
</dbReference>
<dbReference type="GO" id="GO:1903806">
    <property type="term" value="P:L-isoleucine import across plasma membrane"/>
    <property type="evidence" value="ECO:0007669"/>
    <property type="project" value="TreeGrafter"/>
</dbReference>
<dbReference type="PANTHER" id="PTHR45772">
    <property type="entry name" value="CONSERVED COMPONENT OF ABC TRANSPORTER FOR NATURAL AMINO ACIDS-RELATED"/>
    <property type="match status" value="1"/>
</dbReference>
<keyword evidence="1" id="KW-0813">Transport</keyword>
<protein>
    <submittedName>
        <fullName evidence="5">Unannotated protein</fullName>
    </submittedName>
</protein>
<dbReference type="GO" id="GO:1903805">
    <property type="term" value="P:L-valine import across plasma membrane"/>
    <property type="evidence" value="ECO:0007669"/>
    <property type="project" value="TreeGrafter"/>
</dbReference>
<sequence>MDSVSPVDVLSTTKVCVYFEGVKAVDEVDLEVPRGRITGLIGPNGAGKSTLFNAVSGFVPLTAGTVHFGAQDISGWSPTRIAQLGLVRTFQDTRIFKRLTILENVELGAMGSGLLGVKARKAAGDALELLGVSHLSDELAANVALGDERRAGIARAVATEPDFLLLDEPAAGLDDDETAALSGTIVAIRDALGCGVLLVEHDMSVIFGICEGIHVMDSGRTIAVGSPEQIRTNPAVIEAYFGREHS</sequence>
<dbReference type="GO" id="GO:0005886">
    <property type="term" value="C:plasma membrane"/>
    <property type="evidence" value="ECO:0007669"/>
    <property type="project" value="TreeGrafter"/>
</dbReference>
<dbReference type="Gene3D" id="3.40.50.300">
    <property type="entry name" value="P-loop containing nucleotide triphosphate hydrolases"/>
    <property type="match status" value="1"/>
</dbReference>
<dbReference type="InterPro" id="IPR027417">
    <property type="entry name" value="P-loop_NTPase"/>
</dbReference>
<evidence type="ECO:0000259" key="4">
    <source>
        <dbReference type="PROSITE" id="PS50893"/>
    </source>
</evidence>
<dbReference type="SMART" id="SM00382">
    <property type="entry name" value="AAA"/>
    <property type="match status" value="1"/>
</dbReference>
<name>A0A6J7A531_9ZZZZ</name>
<dbReference type="AlphaFoldDB" id="A0A6J7A531"/>
<dbReference type="InterPro" id="IPR032823">
    <property type="entry name" value="BCA_ABC_TP_C"/>
</dbReference>
<dbReference type="Pfam" id="PF12399">
    <property type="entry name" value="BCA_ABC_TP_C"/>
    <property type="match status" value="1"/>
</dbReference>
<evidence type="ECO:0000256" key="3">
    <source>
        <dbReference type="ARBA" id="ARBA00022840"/>
    </source>
</evidence>
<evidence type="ECO:0000256" key="1">
    <source>
        <dbReference type="ARBA" id="ARBA00022448"/>
    </source>
</evidence>
<gene>
    <name evidence="5" type="ORF">UFOPK3204_00638</name>
</gene>
<dbReference type="Pfam" id="PF00005">
    <property type="entry name" value="ABC_tran"/>
    <property type="match status" value="1"/>
</dbReference>
<dbReference type="GO" id="GO:0015808">
    <property type="term" value="P:L-alanine transport"/>
    <property type="evidence" value="ECO:0007669"/>
    <property type="project" value="TreeGrafter"/>
</dbReference>
<dbReference type="GO" id="GO:0016887">
    <property type="term" value="F:ATP hydrolysis activity"/>
    <property type="evidence" value="ECO:0007669"/>
    <property type="project" value="InterPro"/>
</dbReference>
<dbReference type="PANTHER" id="PTHR45772:SF7">
    <property type="entry name" value="AMINO ACID ABC TRANSPORTER ATP-BINDING PROTEIN"/>
    <property type="match status" value="1"/>
</dbReference>
<dbReference type="GO" id="GO:0005524">
    <property type="term" value="F:ATP binding"/>
    <property type="evidence" value="ECO:0007669"/>
    <property type="project" value="UniProtKB-KW"/>
</dbReference>
<evidence type="ECO:0000313" key="5">
    <source>
        <dbReference type="EMBL" id="CAB4827893.1"/>
    </source>
</evidence>
<accession>A0A6J7A531</accession>
<dbReference type="CDD" id="cd03219">
    <property type="entry name" value="ABC_Mj1267_LivG_branched"/>
    <property type="match status" value="1"/>
</dbReference>
<keyword evidence="2" id="KW-0547">Nucleotide-binding</keyword>